<evidence type="ECO:0000313" key="2">
    <source>
        <dbReference type="EMBL" id="KNC85521.1"/>
    </source>
</evidence>
<gene>
    <name evidence="2" type="ORF">SARC_02282</name>
</gene>
<organism evidence="2 3">
    <name type="scientific">Sphaeroforma arctica JP610</name>
    <dbReference type="NCBI Taxonomy" id="667725"/>
    <lineage>
        <taxon>Eukaryota</taxon>
        <taxon>Ichthyosporea</taxon>
        <taxon>Ichthyophonida</taxon>
        <taxon>Sphaeroforma</taxon>
    </lineage>
</organism>
<proteinExistence type="predicted"/>
<dbReference type="EMBL" id="KQ241697">
    <property type="protein sequence ID" value="KNC85521.1"/>
    <property type="molecule type" value="Genomic_DNA"/>
</dbReference>
<keyword evidence="3" id="KW-1185">Reference proteome</keyword>
<feature type="region of interest" description="Disordered" evidence="1">
    <location>
        <begin position="1"/>
        <end position="86"/>
    </location>
</feature>
<evidence type="ECO:0000256" key="1">
    <source>
        <dbReference type="SAM" id="MobiDB-lite"/>
    </source>
</evidence>
<protein>
    <submittedName>
        <fullName evidence="2">Uncharacterized protein</fullName>
    </submittedName>
</protein>
<reference evidence="2 3" key="1">
    <citation type="submission" date="2011-02" db="EMBL/GenBank/DDBJ databases">
        <title>The Genome Sequence of Sphaeroforma arctica JP610.</title>
        <authorList>
            <consortium name="The Broad Institute Genome Sequencing Platform"/>
            <person name="Russ C."/>
            <person name="Cuomo C."/>
            <person name="Young S.K."/>
            <person name="Zeng Q."/>
            <person name="Gargeya S."/>
            <person name="Alvarado L."/>
            <person name="Berlin A."/>
            <person name="Chapman S.B."/>
            <person name="Chen Z."/>
            <person name="Freedman E."/>
            <person name="Gellesch M."/>
            <person name="Goldberg J."/>
            <person name="Griggs A."/>
            <person name="Gujja S."/>
            <person name="Heilman E."/>
            <person name="Heiman D."/>
            <person name="Howarth C."/>
            <person name="Mehta T."/>
            <person name="Neiman D."/>
            <person name="Pearson M."/>
            <person name="Roberts A."/>
            <person name="Saif S."/>
            <person name="Shea T."/>
            <person name="Shenoy N."/>
            <person name="Sisk P."/>
            <person name="Stolte C."/>
            <person name="Sykes S."/>
            <person name="White J."/>
            <person name="Yandava C."/>
            <person name="Burger G."/>
            <person name="Gray M.W."/>
            <person name="Holland P.W.H."/>
            <person name="King N."/>
            <person name="Lang F.B.F."/>
            <person name="Roger A.J."/>
            <person name="Ruiz-Trillo I."/>
            <person name="Haas B."/>
            <person name="Nusbaum C."/>
            <person name="Birren B."/>
        </authorList>
    </citation>
    <scope>NUCLEOTIDE SEQUENCE [LARGE SCALE GENOMIC DNA]</scope>
    <source>
        <strain evidence="2 3">JP610</strain>
    </source>
</reference>
<sequence>MVIGVPSQDISLQKSKLRRSTIEREQRDRHSESEDTKSDRGRSRSRSGKDPKRERDNLRPRSRERGHGKSRASRGGSCAYSEPSESEGDLYCTVCHSANHTRRLPLVSGGQGAASKK</sequence>
<evidence type="ECO:0000313" key="3">
    <source>
        <dbReference type="Proteomes" id="UP000054560"/>
    </source>
</evidence>
<dbReference type="Proteomes" id="UP000054560">
    <property type="component" value="Unassembled WGS sequence"/>
</dbReference>
<dbReference type="RefSeq" id="XP_014159423.1">
    <property type="nucleotide sequence ID" value="XM_014303948.1"/>
</dbReference>
<accession>A0A0L0G9F8</accession>
<dbReference type="GeneID" id="25902786"/>
<dbReference type="AlphaFoldDB" id="A0A0L0G9F8"/>
<name>A0A0L0G9F8_9EUKA</name>
<feature type="non-terminal residue" evidence="2">
    <location>
        <position position="117"/>
    </location>
</feature>
<feature type="compositionally biased region" description="Basic and acidic residues" evidence="1">
    <location>
        <begin position="20"/>
        <end position="67"/>
    </location>
</feature>